<name>A0A1I0KEW5_9ACTN</name>
<dbReference type="SUPFAM" id="SSF56524">
    <property type="entry name" value="Oxidoreductase molybdopterin-binding domain"/>
    <property type="match status" value="1"/>
</dbReference>
<dbReference type="RefSeq" id="WP_091085207.1">
    <property type="nucleotide sequence ID" value="NZ_FOHX01000007.1"/>
</dbReference>
<dbReference type="Gene3D" id="3.90.420.10">
    <property type="entry name" value="Oxidoreductase, molybdopterin-binding domain"/>
    <property type="match status" value="1"/>
</dbReference>
<evidence type="ECO:0008006" key="3">
    <source>
        <dbReference type="Google" id="ProtNLM"/>
    </source>
</evidence>
<organism evidence="1 2">
    <name type="scientific">Nonomuraea wenchangensis</name>
    <dbReference type="NCBI Taxonomy" id="568860"/>
    <lineage>
        <taxon>Bacteria</taxon>
        <taxon>Bacillati</taxon>
        <taxon>Actinomycetota</taxon>
        <taxon>Actinomycetes</taxon>
        <taxon>Streptosporangiales</taxon>
        <taxon>Streptosporangiaceae</taxon>
        <taxon>Nonomuraea</taxon>
    </lineage>
</organism>
<dbReference type="STRING" id="568860.SAMN05421811_107475"/>
<dbReference type="OrthoDB" id="3577245at2"/>
<gene>
    <name evidence="1" type="ORF">SAMN05421811_107475</name>
</gene>
<dbReference type="EMBL" id="FOHX01000007">
    <property type="protein sequence ID" value="SEU22286.1"/>
    <property type="molecule type" value="Genomic_DNA"/>
</dbReference>
<evidence type="ECO:0000313" key="1">
    <source>
        <dbReference type="EMBL" id="SEU22286.1"/>
    </source>
</evidence>
<dbReference type="Proteomes" id="UP000199361">
    <property type="component" value="Unassembled WGS sequence"/>
</dbReference>
<keyword evidence="2" id="KW-1185">Reference proteome</keyword>
<reference evidence="1 2" key="1">
    <citation type="submission" date="2016-10" db="EMBL/GenBank/DDBJ databases">
        <authorList>
            <person name="de Groot N.N."/>
        </authorList>
    </citation>
    <scope>NUCLEOTIDE SEQUENCE [LARGE SCALE GENOMIC DNA]</scope>
    <source>
        <strain evidence="1 2">CGMCC 4.5598</strain>
    </source>
</reference>
<sequence>MEPTSIEQGTNGPVRLTGEVREPAWLSMAGLRSMPQREMTVSFECRRSGSRRHFFTGPLLIDVIGAAGPLFDPGERKDRLRFLVAVLGRDGHRAVLSWGELDPEFGNTAALLAVSMDCRDLDEQGPHLVMPGDRCGARHISQVTDLRVCADERLWG</sequence>
<protein>
    <recommendedName>
        <fullName evidence="3">Oxidoreductase molybdopterin binding domain-containing protein</fullName>
    </recommendedName>
</protein>
<accession>A0A1I0KEW5</accession>
<proteinExistence type="predicted"/>
<evidence type="ECO:0000313" key="2">
    <source>
        <dbReference type="Proteomes" id="UP000199361"/>
    </source>
</evidence>
<dbReference type="AlphaFoldDB" id="A0A1I0KEW5"/>
<dbReference type="InterPro" id="IPR036374">
    <property type="entry name" value="OxRdtase_Mopterin-bd_sf"/>
</dbReference>